<gene>
    <name evidence="2" type="ORF">BCR33DRAFT_744777</name>
</gene>
<evidence type="ECO:0000313" key="3">
    <source>
        <dbReference type="Proteomes" id="UP000193642"/>
    </source>
</evidence>
<sequence>MSLCTITPLANTPRSFALNSTLYQGSSTAITSLGNPSRGNLAVLASASLPNGTIVASLGVADVSYVLPEKEWSSGDYGDLGGWCGSEIEEGAYFQYSFPLNDFFVFKTAPAHYGCGVSTQTSDATWAPGICWSNAVPDAEARASFTFADRTKLSFDGRGYHDSNWGISPLFKNMIGECWGHAVLGPFSVVWSLVIGVDGKNYTSAYVSRNGVVLTSSCQPTDFTMTMQGGATFPPTIPTRVKISSFGLSFVLANGDGVLDVVVNKLVIAMLGGKGVFIRWTGSAKGGISGSNAFDGVAFSESFALLASTPSSTIITSVQTRSPSTFTQSANNIQASAAMFHNLSTLLAVIIAMVV</sequence>
<protein>
    <recommendedName>
        <fullName evidence="1">AsqO/PenF-like C-terminal domain-containing protein</fullName>
    </recommendedName>
</protein>
<comment type="caution">
    <text evidence="2">The sequence shown here is derived from an EMBL/GenBank/DDBJ whole genome shotgun (WGS) entry which is preliminary data.</text>
</comment>
<accession>A0A1Y2B802</accession>
<proteinExistence type="predicted"/>
<evidence type="ECO:0000313" key="2">
    <source>
        <dbReference type="EMBL" id="ORY30952.1"/>
    </source>
</evidence>
<reference evidence="2 3" key="1">
    <citation type="submission" date="2016-07" db="EMBL/GenBank/DDBJ databases">
        <title>Pervasive Adenine N6-methylation of Active Genes in Fungi.</title>
        <authorList>
            <consortium name="DOE Joint Genome Institute"/>
            <person name="Mondo S.J."/>
            <person name="Dannebaum R.O."/>
            <person name="Kuo R.C."/>
            <person name="Labutti K."/>
            <person name="Haridas S."/>
            <person name="Kuo A."/>
            <person name="Salamov A."/>
            <person name="Ahrendt S.R."/>
            <person name="Lipzen A."/>
            <person name="Sullivan W."/>
            <person name="Andreopoulos W.B."/>
            <person name="Clum A."/>
            <person name="Lindquist E."/>
            <person name="Daum C."/>
            <person name="Ramamoorthy G.K."/>
            <person name="Gryganskyi A."/>
            <person name="Culley D."/>
            <person name="Magnuson J.K."/>
            <person name="James T.Y."/>
            <person name="O'Malley M.A."/>
            <person name="Stajich J.E."/>
            <person name="Spatafora J.W."/>
            <person name="Visel A."/>
            <person name="Grigoriev I.V."/>
        </authorList>
    </citation>
    <scope>NUCLEOTIDE SEQUENCE [LARGE SCALE GENOMIC DNA]</scope>
    <source>
        <strain evidence="2 3">JEL800</strain>
    </source>
</reference>
<organism evidence="2 3">
    <name type="scientific">Rhizoclosmatium globosum</name>
    <dbReference type="NCBI Taxonomy" id="329046"/>
    <lineage>
        <taxon>Eukaryota</taxon>
        <taxon>Fungi</taxon>
        <taxon>Fungi incertae sedis</taxon>
        <taxon>Chytridiomycota</taxon>
        <taxon>Chytridiomycota incertae sedis</taxon>
        <taxon>Chytridiomycetes</taxon>
        <taxon>Chytridiales</taxon>
        <taxon>Chytriomycetaceae</taxon>
        <taxon>Rhizoclosmatium</taxon>
    </lineage>
</organism>
<dbReference type="SUPFAM" id="SSF159245">
    <property type="entry name" value="AttH-like"/>
    <property type="match status" value="1"/>
</dbReference>
<dbReference type="STRING" id="329046.A0A1Y2B802"/>
<keyword evidence="3" id="KW-1185">Reference proteome</keyword>
<name>A0A1Y2B802_9FUNG</name>
<dbReference type="OrthoDB" id="5344254at2759"/>
<dbReference type="Pfam" id="PF25581">
    <property type="entry name" value="AsqO_C"/>
    <property type="match status" value="1"/>
</dbReference>
<evidence type="ECO:0000259" key="1">
    <source>
        <dbReference type="Pfam" id="PF25581"/>
    </source>
</evidence>
<feature type="domain" description="AsqO/PenF-like C-terminal" evidence="1">
    <location>
        <begin position="177"/>
        <end position="303"/>
    </location>
</feature>
<dbReference type="InterPro" id="IPR057722">
    <property type="entry name" value="AsqO/PenF-like_C"/>
</dbReference>
<dbReference type="Proteomes" id="UP000193642">
    <property type="component" value="Unassembled WGS sequence"/>
</dbReference>
<dbReference type="AlphaFoldDB" id="A0A1Y2B802"/>
<dbReference type="EMBL" id="MCGO01000080">
    <property type="protein sequence ID" value="ORY30952.1"/>
    <property type="molecule type" value="Genomic_DNA"/>
</dbReference>